<proteinExistence type="predicted"/>
<dbReference type="AlphaFoldDB" id="A0AAV1SP29"/>
<sequence length="96" mass="11109">MRISFVGETVRDNAKNFSYNGSIFTVTCEKDYDELRCKRVERGMLALDQRKRKTTVAVHVCAAAAFIFDKPCCLWTRMIDFESTPNQCSEKIYILL</sequence>
<accession>A0AAV1SP29</accession>
<evidence type="ECO:0000313" key="2">
    <source>
        <dbReference type="Proteomes" id="UP001314170"/>
    </source>
</evidence>
<evidence type="ECO:0000313" key="1">
    <source>
        <dbReference type="EMBL" id="CAK7353568.1"/>
    </source>
</evidence>
<organism evidence="1 2">
    <name type="scientific">Dovyalis caffra</name>
    <dbReference type="NCBI Taxonomy" id="77055"/>
    <lineage>
        <taxon>Eukaryota</taxon>
        <taxon>Viridiplantae</taxon>
        <taxon>Streptophyta</taxon>
        <taxon>Embryophyta</taxon>
        <taxon>Tracheophyta</taxon>
        <taxon>Spermatophyta</taxon>
        <taxon>Magnoliopsida</taxon>
        <taxon>eudicotyledons</taxon>
        <taxon>Gunneridae</taxon>
        <taxon>Pentapetalae</taxon>
        <taxon>rosids</taxon>
        <taxon>fabids</taxon>
        <taxon>Malpighiales</taxon>
        <taxon>Salicaceae</taxon>
        <taxon>Flacourtieae</taxon>
        <taxon>Dovyalis</taxon>
    </lineage>
</organism>
<name>A0AAV1SP29_9ROSI</name>
<protein>
    <submittedName>
        <fullName evidence="1">Uncharacterized protein</fullName>
    </submittedName>
</protein>
<gene>
    <name evidence="1" type="ORF">DCAF_LOCUS24795</name>
</gene>
<comment type="caution">
    <text evidence="1">The sequence shown here is derived from an EMBL/GenBank/DDBJ whole genome shotgun (WGS) entry which is preliminary data.</text>
</comment>
<keyword evidence="2" id="KW-1185">Reference proteome</keyword>
<reference evidence="1 2" key="1">
    <citation type="submission" date="2024-01" db="EMBL/GenBank/DDBJ databases">
        <authorList>
            <person name="Waweru B."/>
        </authorList>
    </citation>
    <scope>NUCLEOTIDE SEQUENCE [LARGE SCALE GENOMIC DNA]</scope>
</reference>
<dbReference type="Proteomes" id="UP001314170">
    <property type="component" value="Unassembled WGS sequence"/>
</dbReference>
<dbReference type="EMBL" id="CAWUPB010001194">
    <property type="protein sequence ID" value="CAK7353568.1"/>
    <property type="molecule type" value="Genomic_DNA"/>
</dbReference>